<comment type="caution">
    <text evidence="2">The sequence shown here is derived from an EMBL/GenBank/DDBJ whole genome shotgun (WGS) entry which is preliminary data.</text>
</comment>
<reference evidence="2" key="1">
    <citation type="submission" date="2021-02" db="EMBL/GenBank/DDBJ databases">
        <authorList>
            <person name="Nowell W R."/>
        </authorList>
    </citation>
    <scope>NUCLEOTIDE SEQUENCE</scope>
    <source>
        <strain evidence="2">Ploen Becks lab</strain>
    </source>
</reference>
<keyword evidence="1" id="KW-0732">Signal</keyword>
<dbReference type="OrthoDB" id="10235894at2759"/>
<organism evidence="2 3">
    <name type="scientific">Brachionus calyciflorus</name>
    <dbReference type="NCBI Taxonomy" id="104777"/>
    <lineage>
        <taxon>Eukaryota</taxon>
        <taxon>Metazoa</taxon>
        <taxon>Spiralia</taxon>
        <taxon>Gnathifera</taxon>
        <taxon>Rotifera</taxon>
        <taxon>Eurotatoria</taxon>
        <taxon>Monogononta</taxon>
        <taxon>Pseudotrocha</taxon>
        <taxon>Ploima</taxon>
        <taxon>Brachionidae</taxon>
        <taxon>Brachionus</taxon>
    </lineage>
</organism>
<name>A0A814I8B1_9BILA</name>
<feature type="signal peptide" evidence="1">
    <location>
        <begin position="1"/>
        <end position="20"/>
    </location>
</feature>
<protein>
    <submittedName>
        <fullName evidence="2">Uncharacterized protein</fullName>
    </submittedName>
</protein>
<keyword evidence="3" id="KW-1185">Reference proteome</keyword>
<dbReference type="EMBL" id="CAJNOC010004350">
    <property type="protein sequence ID" value="CAF1018371.1"/>
    <property type="molecule type" value="Genomic_DNA"/>
</dbReference>
<evidence type="ECO:0000313" key="2">
    <source>
        <dbReference type="EMBL" id="CAF1018371.1"/>
    </source>
</evidence>
<proteinExistence type="predicted"/>
<gene>
    <name evidence="2" type="ORF">OXX778_LOCUS17249</name>
</gene>
<feature type="chain" id="PRO_5032606033" evidence="1">
    <location>
        <begin position="21"/>
        <end position="357"/>
    </location>
</feature>
<evidence type="ECO:0000256" key="1">
    <source>
        <dbReference type="SAM" id="SignalP"/>
    </source>
</evidence>
<sequence length="357" mass="42149">MKSLIFIFMLIECYYTLNKCGHDSDCSYAYDSIICYEITEKKINCSVNRYNIFFKLKKNLLLTRNNLNRLVNSLFLMKKTSILTISSIVGFEENVFNGFEIDFRMISQIYFVDSHLFMSNNSKCIFKNKTYLASIPSITFIQRIKYTKICPNLFSNLDMYTLEFHNLADTFIYKNMLKFLSLKVESTIRELKFMKCENLVLDSSVFHQGLFSQVESIDLDGKIKSIQRDLFENMTNLKYIRLNYYFARNLFHQGFEWIKSINKDLNILENKTNLSRLIAIEIAFCEKYECDLGHKKLFPEEDFCLYTKFPFNQLTLLIAGNMIEDNSNIETCTFNYLKIKDLLTNQINIYNFSHSVA</sequence>
<accession>A0A814I8B1</accession>
<evidence type="ECO:0000313" key="3">
    <source>
        <dbReference type="Proteomes" id="UP000663879"/>
    </source>
</evidence>
<dbReference type="AlphaFoldDB" id="A0A814I8B1"/>
<dbReference type="Proteomes" id="UP000663879">
    <property type="component" value="Unassembled WGS sequence"/>
</dbReference>